<dbReference type="InterPro" id="IPR014867">
    <property type="entry name" value="Spore_coat_CotH_CotH2/3/7"/>
</dbReference>
<gene>
    <name evidence="2" type="ORF">BHK98_08975</name>
</gene>
<proteinExistence type="predicted"/>
<dbReference type="Proteomes" id="UP000187404">
    <property type="component" value="Unassembled WGS sequence"/>
</dbReference>
<feature type="domain" description="Fibronectin type-III" evidence="1">
    <location>
        <begin position="925"/>
        <end position="1020"/>
    </location>
</feature>
<name>A0A1Q9JJ81_9FIRM</name>
<dbReference type="Gene3D" id="2.60.40.10">
    <property type="entry name" value="Immunoglobulins"/>
    <property type="match status" value="1"/>
</dbReference>
<evidence type="ECO:0000313" key="2">
    <source>
        <dbReference type="EMBL" id="OLR56187.1"/>
    </source>
</evidence>
<dbReference type="EMBL" id="MJIE01000001">
    <property type="protein sequence ID" value="OLR56187.1"/>
    <property type="molecule type" value="Genomic_DNA"/>
</dbReference>
<dbReference type="SUPFAM" id="SSF49265">
    <property type="entry name" value="Fibronectin type III"/>
    <property type="match status" value="1"/>
</dbReference>
<dbReference type="RefSeq" id="WP_075713563.1">
    <property type="nucleotide sequence ID" value="NZ_MJIE01000001.1"/>
</dbReference>
<dbReference type="STRING" id="1261640.BHK98_08975"/>
<organism evidence="2 3">
    <name type="scientific">Hornefia porci</name>
    <dbReference type="NCBI Taxonomy" id="2652292"/>
    <lineage>
        <taxon>Bacteria</taxon>
        <taxon>Bacillati</taxon>
        <taxon>Bacillota</taxon>
        <taxon>Clostridia</taxon>
        <taxon>Peptostreptococcales</taxon>
        <taxon>Anaerovoracaceae</taxon>
        <taxon>Hornefia</taxon>
    </lineage>
</organism>
<dbReference type="PROSITE" id="PS50853">
    <property type="entry name" value="FN3"/>
    <property type="match status" value="1"/>
</dbReference>
<dbReference type="InterPro" id="IPR013783">
    <property type="entry name" value="Ig-like_fold"/>
</dbReference>
<dbReference type="InterPro" id="IPR036116">
    <property type="entry name" value="FN3_sf"/>
</dbReference>
<dbReference type="AlphaFoldDB" id="A0A1Q9JJ81"/>
<keyword evidence="3" id="KW-1185">Reference proteome</keyword>
<reference evidence="2 3" key="1">
    <citation type="journal article" date="2016" name="Appl. Environ. Microbiol.">
        <title>Function and Phylogeny of Bacterial Butyryl Coenzyme A:Acetate Transferases and Their Diversity in the Proximal Colon of Swine.</title>
        <authorList>
            <person name="Trachsel J."/>
            <person name="Bayles D.O."/>
            <person name="Looft T."/>
            <person name="Levine U.Y."/>
            <person name="Allen H.K."/>
        </authorList>
    </citation>
    <scope>NUCLEOTIDE SEQUENCE [LARGE SCALE GENOMIC DNA]</scope>
    <source>
        <strain evidence="2 3">68-3-10</strain>
    </source>
</reference>
<protein>
    <recommendedName>
        <fullName evidence="1">Fibronectin type-III domain-containing protein</fullName>
    </recommendedName>
</protein>
<accession>A0A1Q9JJ81</accession>
<dbReference type="InterPro" id="IPR003961">
    <property type="entry name" value="FN3_dom"/>
</dbReference>
<sequence length="1020" mass="114971">MRQMRRSLMLTLVLAVLIAAGIGGLCITYAADSGGASFREEYASPGDSLHVVYNGTSGEDISYRWYMDDQKISCTGNTYCVTSDDMEKVIRAEVWEGGKKVSDCSIICSVLPVVYINTQEGKDITSREEYLPAEMNIQGCEKYNRTNTDLYTGKIEIKGRGHSTWKRFDKKPYKIKLDKKTNLFGMGKNKHWVLLANYIDESGMRNMLSSYYGKNLGTTAMDGLWVDVVLNGKFIGMYQLAEHVRVDKNRVDIYDWEGAAGDIAKAFAKKNGLSKDEEDALGDQLEQDVSWITTDRFRYGGNEYSASDYYSRPESANGGCLFEIDADPEKTPGFYTDRNVPVNFDTPEFATSGSTFSSMMRNSVQKLEDAFYSPDQCVKDIGSGRLSYVDICDADSLVSFWMASEFMRNEIGAKSTFFYKDIDRPICFGPIWDFDWSSDSVAPFGTSGARSWVTKDRPWFAEAKKSAYFAVKARELFRDKEDMLRESVQNGGTVDRWHDYIRQPALKNESIWKYSRGFEADTSALKSWIQKRISWMDEQFATDQSAMKSLGVPLSDRLSITLSGEDVEHIADQAYETKTSPAKTIRAAVSIRDNSYASLNYYINGRYIGSVKLDGESEIPLILDESLFTEKQGKKNVISVWLKTGDGQFAEQQYCTLKFTQGEEQYCDVVLNEHGSSRVIKTASGKKFRLPKVAADSSMLFTGWRKEGSDQDISPGEKLSITSRTVLNAHFAECRDGDVYHDWEASGDGYKCRKCGLTKEDDKEYVDIADCDVTQSSRYGTQYTGRAVAPVITVSYCGRILTEGRDYRLNITNNVNIGFATYKISGIRSAGFDGTAELSYRIVHRKIRTVSCELSETLYKYDGKEKTPGVHLSYSGIALKQNRDYTVSYLDNKKAGTATVVITGKGNFTGEKKVTFRISKDIKPRKTSLKSLKAKSGRKIAVVWKKQTANTGGYQIRYAANKKFKSAKYVKVKGSKNTSKTIRVRKSRTKYYVEVRTYVKVGKKTYYSSWSKAKTVRTKK</sequence>
<evidence type="ECO:0000259" key="1">
    <source>
        <dbReference type="PROSITE" id="PS50853"/>
    </source>
</evidence>
<dbReference type="OrthoDB" id="1771446at2"/>
<comment type="caution">
    <text evidence="2">The sequence shown here is derived from an EMBL/GenBank/DDBJ whole genome shotgun (WGS) entry which is preliminary data.</text>
</comment>
<evidence type="ECO:0000313" key="3">
    <source>
        <dbReference type="Proteomes" id="UP000187404"/>
    </source>
</evidence>
<dbReference type="Pfam" id="PF08757">
    <property type="entry name" value="CotH"/>
    <property type="match status" value="1"/>
</dbReference>